<protein>
    <submittedName>
        <fullName evidence="1">Uncharacterized protein</fullName>
    </submittedName>
</protein>
<proteinExistence type="predicted"/>
<sequence>MTRRAVPLDGGELSYLVRCVSVENERVIGELMVSRDHSAAELHQCGIHTPKEKSVAEQRPQQRRQRHHRRMKPNLVPLNCVGPDLFQLNGRPKITSGPGKLERRHSAAITAFDAPLLADCFGYQTELQAKLARSRSLAGEAEETLVHPHEHRIFKCLNQRSFFLCFYQKYPSPPSLSSNTESSPRHEEILASLVDRLLIDIYGPSVATGFGSRSGSDSTTMTWTPPHQMRPHLQKKRLELRGVIELRILIKSLREHINHQGEVLIQQLDRRDRRIAKRNKLYDVVTAYLQAHSYKRSEYHLIELVLFVSQKY</sequence>
<organism evidence="1 2">
    <name type="scientific">Eretmocerus hayati</name>
    <dbReference type="NCBI Taxonomy" id="131215"/>
    <lineage>
        <taxon>Eukaryota</taxon>
        <taxon>Metazoa</taxon>
        <taxon>Ecdysozoa</taxon>
        <taxon>Arthropoda</taxon>
        <taxon>Hexapoda</taxon>
        <taxon>Insecta</taxon>
        <taxon>Pterygota</taxon>
        <taxon>Neoptera</taxon>
        <taxon>Endopterygota</taxon>
        <taxon>Hymenoptera</taxon>
        <taxon>Apocrita</taxon>
        <taxon>Proctotrupomorpha</taxon>
        <taxon>Chalcidoidea</taxon>
        <taxon>Aphelinidae</taxon>
        <taxon>Aphelininae</taxon>
        <taxon>Eretmocerus</taxon>
    </lineage>
</organism>
<comment type="caution">
    <text evidence="1">The sequence shown here is derived from an EMBL/GenBank/DDBJ whole genome shotgun (WGS) entry which is preliminary data.</text>
</comment>
<dbReference type="EMBL" id="CM056744">
    <property type="protein sequence ID" value="KAJ8668507.1"/>
    <property type="molecule type" value="Genomic_DNA"/>
</dbReference>
<reference evidence="1" key="1">
    <citation type="submission" date="2023-04" db="EMBL/GenBank/DDBJ databases">
        <title>A chromosome-level genome assembly of the parasitoid wasp Eretmocerus hayati.</title>
        <authorList>
            <person name="Zhong Y."/>
            <person name="Liu S."/>
            <person name="Liu Y."/>
        </authorList>
    </citation>
    <scope>NUCLEOTIDE SEQUENCE</scope>
    <source>
        <strain evidence="1">ZJU_SS_LIU_2023</strain>
    </source>
</reference>
<gene>
    <name evidence="1" type="ORF">QAD02_010170</name>
</gene>
<name>A0ACC2NBG1_9HYME</name>
<accession>A0ACC2NBG1</accession>
<evidence type="ECO:0000313" key="1">
    <source>
        <dbReference type="EMBL" id="KAJ8668507.1"/>
    </source>
</evidence>
<dbReference type="Proteomes" id="UP001239111">
    <property type="component" value="Chromosome 4"/>
</dbReference>
<keyword evidence="2" id="KW-1185">Reference proteome</keyword>
<evidence type="ECO:0000313" key="2">
    <source>
        <dbReference type="Proteomes" id="UP001239111"/>
    </source>
</evidence>